<evidence type="ECO:0000313" key="3">
    <source>
        <dbReference type="Proteomes" id="UP000009286"/>
    </source>
</evidence>
<evidence type="ECO:0000256" key="1">
    <source>
        <dbReference type="SAM" id="SignalP"/>
    </source>
</evidence>
<dbReference type="AlphaFoldDB" id="G2KLH0"/>
<dbReference type="EMBL" id="CP002382">
    <property type="protein sequence ID" value="AEP08406.1"/>
    <property type="molecule type" value="Genomic_DNA"/>
</dbReference>
<feature type="chain" id="PRO_5003432792" evidence="1">
    <location>
        <begin position="28"/>
        <end position="104"/>
    </location>
</feature>
<dbReference type="KEGG" id="mai:MICA_58"/>
<dbReference type="HOGENOM" id="CLU_2246898_0_0_5"/>
<keyword evidence="3" id="KW-1185">Reference proteome</keyword>
<dbReference type="OrthoDB" id="9854851at2"/>
<accession>G2KLH0</accession>
<proteinExistence type="predicted"/>
<organism evidence="2 3">
    <name type="scientific">Micavibrio aeruginosavorus (strain ARL-13)</name>
    <dbReference type="NCBI Taxonomy" id="856793"/>
    <lineage>
        <taxon>Bacteria</taxon>
        <taxon>Pseudomonadati</taxon>
        <taxon>Bdellovibrionota</taxon>
        <taxon>Bdellovibrionia</taxon>
        <taxon>Bdellovibrionales</taxon>
        <taxon>Pseudobdellovibrionaceae</taxon>
        <taxon>Micavibrio</taxon>
    </lineage>
</organism>
<evidence type="ECO:0000313" key="2">
    <source>
        <dbReference type="EMBL" id="AEP08406.1"/>
    </source>
</evidence>
<keyword evidence="1" id="KW-0732">Signal</keyword>
<feature type="signal peptide" evidence="1">
    <location>
        <begin position="1"/>
        <end position="27"/>
    </location>
</feature>
<sequence length="104" mass="11047">MRVPVRFFVLFSGFILAVAGGFSTAYAASASLPVSVRVVNCSTPDLARAMCRDESLCCGLIPMLEARDAEPDQQAQVSEPVAPVSYAAGTVLFDPEDSTPVVYE</sequence>
<dbReference type="Proteomes" id="UP000009286">
    <property type="component" value="Chromosome"/>
</dbReference>
<protein>
    <submittedName>
        <fullName evidence="2">Uncharacterized protein</fullName>
    </submittedName>
</protein>
<name>G2KLH0_MICAA</name>
<reference evidence="2 3" key="1">
    <citation type="journal article" date="2011" name="BMC Genomics">
        <title>Genomic insights into an obligate epibiotic bacterial predator: Micavibrio aeruginosavorus ARL-13.</title>
        <authorList>
            <person name="Wang Z."/>
            <person name="Kadouri D."/>
            <person name="Wu M."/>
        </authorList>
    </citation>
    <scope>NUCLEOTIDE SEQUENCE [LARGE SCALE GENOMIC DNA]</scope>
    <source>
        <strain evidence="2 3">ARL-13</strain>
    </source>
</reference>
<gene>
    <name evidence="2" type="ordered locus">MICA_58</name>
</gene>